<dbReference type="RefSeq" id="WP_345068492.1">
    <property type="nucleotide sequence ID" value="NZ_BAABCN010000010.1"/>
</dbReference>
<dbReference type="Proteomes" id="UP001501803">
    <property type="component" value="Unassembled WGS sequence"/>
</dbReference>
<keyword evidence="6" id="KW-1185">Reference proteome</keyword>
<proteinExistence type="predicted"/>
<accession>A0ABP7KWL4</accession>
<dbReference type="InterPro" id="IPR019887">
    <property type="entry name" value="Tscrpt_reg_AsnC/Lrp_C"/>
</dbReference>
<protein>
    <submittedName>
        <fullName evidence="5">Lrp/AsnC family transcriptional regulator</fullName>
    </submittedName>
</protein>
<dbReference type="SUPFAM" id="SSF54909">
    <property type="entry name" value="Dimeric alpha+beta barrel"/>
    <property type="match status" value="1"/>
</dbReference>
<dbReference type="SMART" id="SM00344">
    <property type="entry name" value="HTH_ASNC"/>
    <property type="match status" value="1"/>
</dbReference>
<dbReference type="Pfam" id="PF13412">
    <property type="entry name" value="HTH_24"/>
    <property type="match status" value="1"/>
</dbReference>
<evidence type="ECO:0000259" key="4">
    <source>
        <dbReference type="PROSITE" id="PS50956"/>
    </source>
</evidence>
<dbReference type="InterPro" id="IPR019888">
    <property type="entry name" value="Tscrpt_reg_AsnC-like"/>
</dbReference>
<keyword evidence="2" id="KW-0238">DNA-binding</keyword>
<dbReference type="Gene3D" id="1.10.10.10">
    <property type="entry name" value="Winged helix-like DNA-binding domain superfamily/Winged helix DNA-binding domain"/>
    <property type="match status" value="1"/>
</dbReference>
<dbReference type="Pfam" id="PF01037">
    <property type="entry name" value="AsnC_trans_reg"/>
    <property type="match status" value="1"/>
</dbReference>
<dbReference type="InterPro" id="IPR036388">
    <property type="entry name" value="WH-like_DNA-bd_sf"/>
</dbReference>
<keyword evidence="1" id="KW-0805">Transcription regulation</keyword>
<reference evidence="6" key="1">
    <citation type="journal article" date="2019" name="Int. J. Syst. Evol. Microbiol.">
        <title>The Global Catalogue of Microorganisms (GCM) 10K type strain sequencing project: providing services to taxonomists for standard genome sequencing and annotation.</title>
        <authorList>
            <consortium name="The Broad Institute Genomics Platform"/>
            <consortium name="The Broad Institute Genome Sequencing Center for Infectious Disease"/>
            <person name="Wu L."/>
            <person name="Ma J."/>
        </authorList>
    </citation>
    <scope>NUCLEOTIDE SEQUENCE [LARGE SCALE GENOMIC DNA]</scope>
    <source>
        <strain evidence="6">JCM 17021</strain>
    </source>
</reference>
<dbReference type="PANTHER" id="PTHR30154">
    <property type="entry name" value="LEUCINE-RESPONSIVE REGULATORY PROTEIN"/>
    <property type="match status" value="1"/>
</dbReference>
<evidence type="ECO:0000313" key="6">
    <source>
        <dbReference type="Proteomes" id="UP001501803"/>
    </source>
</evidence>
<dbReference type="InterPro" id="IPR036390">
    <property type="entry name" value="WH_DNA-bd_sf"/>
</dbReference>
<dbReference type="PANTHER" id="PTHR30154:SF54">
    <property type="entry name" value="POSSIBLE TRANSCRIPTIONAL REGULATORY PROTEIN (PROBABLY LRP_ASNC-FAMILY)"/>
    <property type="match status" value="1"/>
</dbReference>
<comment type="caution">
    <text evidence="5">The sequence shown here is derived from an EMBL/GenBank/DDBJ whole genome shotgun (WGS) entry which is preliminary data.</text>
</comment>
<dbReference type="InterPro" id="IPR000485">
    <property type="entry name" value="AsnC-type_HTH_dom"/>
</dbReference>
<sequence length="161" mass="17579">MAELKRIQTPAELDDIDRILLAQLQADARMTNSRLAQAAGIAESTCVVRVRSLVSRGIITRFTADVNPKALGLGLQALISVNIRPGARTQIPAFREEIRVMPRVVQVFFLGGAEDFIIHLLAEDSDDVRDFVVENLSANPAVASTRTSMVFEHHYNGPGVG</sequence>
<dbReference type="PRINTS" id="PR00033">
    <property type="entry name" value="HTHASNC"/>
</dbReference>
<organism evidence="5 6">
    <name type="scientific">Leifsonia kafniensis</name>
    <dbReference type="NCBI Taxonomy" id="475957"/>
    <lineage>
        <taxon>Bacteria</taxon>
        <taxon>Bacillati</taxon>
        <taxon>Actinomycetota</taxon>
        <taxon>Actinomycetes</taxon>
        <taxon>Micrococcales</taxon>
        <taxon>Microbacteriaceae</taxon>
        <taxon>Leifsonia</taxon>
    </lineage>
</organism>
<dbReference type="InterPro" id="IPR011008">
    <property type="entry name" value="Dimeric_a/b-barrel"/>
</dbReference>
<gene>
    <name evidence="5" type="ORF">GCM10022381_31860</name>
</gene>
<name>A0ABP7KWL4_9MICO</name>
<keyword evidence="3" id="KW-0804">Transcription</keyword>
<evidence type="ECO:0000256" key="1">
    <source>
        <dbReference type="ARBA" id="ARBA00023015"/>
    </source>
</evidence>
<evidence type="ECO:0000256" key="3">
    <source>
        <dbReference type="ARBA" id="ARBA00023163"/>
    </source>
</evidence>
<dbReference type="EMBL" id="BAABCN010000010">
    <property type="protein sequence ID" value="GAA3887453.1"/>
    <property type="molecule type" value="Genomic_DNA"/>
</dbReference>
<dbReference type="Gene3D" id="3.30.70.920">
    <property type="match status" value="1"/>
</dbReference>
<dbReference type="SUPFAM" id="SSF46785">
    <property type="entry name" value="Winged helix' DNA-binding domain"/>
    <property type="match status" value="1"/>
</dbReference>
<evidence type="ECO:0000256" key="2">
    <source>
        <dbReference type="ARBA" id="ARBA00023125"/>
    </source>
</evidence>
<dbReference type="PROSITE" id="PS50956">
    <property type="entry name" value="HTH_ASNC_2"/>
    <property type="match status" value="1"/>
</dbReference>
<feature type="domain" description="HTH asnC-type" evidence="4">
    <location>
        <begin position="13"/>
        <end position="74"/>
    </location>
</feature>
<evidence type="ECO:0000313" key="5">
    <source>
        <dbReference type="EMBL" id="GAA3887453.1"/>
    </source>
</evidence>